<evidence type="ECO:0000313" key="6">
    <source>
        <dbReference type="EMBL" id="KRL27926.1"/>
    </source>
</evidence>
<evidence type="ECO:0000256" key="4">
    <source>
        <dbReference type="HAMAP-Rule" id="MF_00295"/>
    </source>
</evidence>
<comment type="caution">
    <text evidence="4">Lacks conserved residue(s) required for the propagation of feature annotation.</text>
</comment>
<evidence type="ECO:0000256" key="3">
    <source>
        <dbReference type="ARBA" id="ARBA00023315"/>
    </source>
</evidence>
<keyword evidence="3 4" id="KW-0012">Acyltransferase</keyword>
<dbReference type="PANTHER" id="PTHR20919">
    <property type="entry name" value="HOMOSERINE O-SUCCINYLTRANSFERASE"/>
    <property type="match status" value="1"/>
</dbReference>
<comment type="caution">
    <text evidence="6">The sequence shown here is derived from an EMBL/GenBank/DDBJ whole genome shotgun (WGS) entry which is preliminary data.</text>
</comment>
<feature type="site" description="Important for substrate specificity" evidence="4">
    <location>
        <position position="181"/>
    </location>
</feature>
<sequence>MTANATNGFLLRSGEWHNHFQLNPLSIVVVNLMPTKEATERQFLTQFNQLDHDVDITFIYPATHHFKGTPFSVISRVYQSLVEIEGQTFDGVIITGAPVEQLPFQQVDYWEEFQTICDWAERHAHQTLLECWAAQAGLYHDFAITKHPVNHKIFGIYQADQLAPELANDFGAGGLLKMPQSRHTNSDIDPQRLPGDLQIVASNNQIGPLILRSNQHHRTYITGHPEYEVDTLASEYYRDRKKRLPIRQPLHYFNHNGEINFSWKTSSNIIYQNWLHAFALQKVGN</sequence>
<dbReference type="RefSeq" id="WP_057750144.1">
    <property type="nucleotide sequence ID" value="NZ_AZER01000014.1"/>
</dbReference>
<evidence type="ECO:0000256" key="2">
    <source>
        <dbReference type="ARBA" id="ARBA00022679"/>
    </source>
</evidence>
<feature type="binding site" evidence="4">
    <location>
        <position position="181"/>
    </location>
    <ligand>
        <name>substrate</name>
    </ligand>
</feature>
<dbReference type="InterPro" id="IPR033752">
    <property type="entry name" value="MetA_family"/>
</dbReference>
<organism evidence="6 7">
    <name type="scientific">Limosilactobacillus frumenti DSM 13145</name>
    <dbReference type="NCBI Taxonomy" id="1423746"/>
    <lineage>
        <taxon>Bacteria</taxon>
        <taxon>Bacillati</taxon>
        <taxon>Bacillota</taxon>
        <taxon>Bacilli</taxon>
        <taxon>Lactobacillales</taxon>
        <taxon>Lactobacillaceae</taxon>
        <taxon>Limosilactobacillus</taxon>
    </lineage>
</organism>
<dbReference type="GO" id="GO:0008899">
    <property type="term" value="F:homoserine O-succinyltransferase activity"/>
    <property type="evidence" value="ECO:0007669"/>
    <property type="project" value="UniProtKB-UniRule"/>
</dbReference>
<dbReference type="GO" id="GO:0004414">
    <property type="term" value="F:homoserine O-acetyltransferase activity"/>
    <property type="evidence" value="ECO:0007669"/>
    <property type="project" value="UniProtKB-EC"/>
</dbReference>
<feature type="active site" evidence="4">
    <location>
        <position position="226"/>
    </location>
</feature>
<protein>
    <recommendedName>
        <fullName evidence="4">Homoserine O-acetyltransferase</fullName>
        <shortName evidence="4">HAT</shortName>
        <ecNumber evidence="4">2.3.1.31</ecNumber>
    </recommendedName>
    <alternativeName>
        <fullName evidence="4">Homoserine transacetylase</fullName>
        <shortName evidence="4">HTA</shortName>
    </alternativeName>
</protein>
<dbReference type="PATRIC" id="fig|1423746.3.peg.676"/>
<dbReference type="Gene3D" id="3.40.50.880">
    <property type="match status" value="1"/>
</dbReference>
<dbReference type="GO" id="GO:0009086">
    <property type="term" value="P:methionine biosynthetic process"/>
    <property type="evidence" value="ECO:0007669"/>
    <property type="project" value="UniProtKB-UniRule"/>
</dbReference>
<feature type="binding site" evidence="4">
    <location>
        <position position="152"/>
    </location>
    <ligand>
        <name>substrate</name>
    </ligand>
</feature>
<gene>
    <name evidence="4" type="primary">metAA</name>
    <name evidence="6" type="ORF">FD27_GL000669</name>
</gene>
<dbReference type="PANTHER" id="PTHR20919:SF0">
    <property type="entry name" value="HOMOSERINE O-SUCCINYLTRANSFERASE"/>
    <property type="match status" value="1"/>
</dbReference>
<evidence type="ECO:0000256" key="1">
    <source>
        <dbReference type="ARBA" id="ARBA00022605"/>
    </source>
</evidence>
<comment type="similarity">
    <text evidence="4">Belongs to the MetA family.</text>
</comment>
<comment type="function">
    <text evidence="4">Transfers an acetyl group from acetyl-CoA to L-homoserine, forming acetyl-L-homoserine.</text>
</comment>
<dbReference type="Pfam" id="PF04204">
    <property type="entry name" value="HTS"/>
    <property type="match status" value="1"/>
</dbReference>
<keyword evidence="2 4" id="KW-0808">Transferase</keyword>
<feature type="active site" description="Acyl-thioester intermediate" evidence="4 5">
    <location>
        <position position="131"/>
    </location>
</feature>
<evidence type="ECO:0000256" key="5">
    <source>
        <dbReference type="PIRSR" id="PIRSR000450-1"/>
    </source>
</evidence>
<dbReference type="AlphaFoldDB" id="A0A0R1P611"/>
<dbReference type="HAMAP" id="MF_00295">
    <property type="entry name" value="MetA_acyltransf"/>
    <property type="match status" value="1"/>
</dbReference>
<keyword evidence="4" id="KW-0963">Cytoplasm</keyword>
<comment type="pathway">
    <text evidence="4">Amino-acid biosynthesis; L-methionine biosynthesis via de novo pathway; O-acetyl-L-homoserine from L-homoserine: step 1/1.</text>
</comment>
<feature type="site" description="Important for acyl-CoA specificity" evidence="4">
    <location>
        <position position="100"/>
    </location>
</feature>
<dbReference type="UniPathway" id="UPA00051">
    <property type="reaction ID" value="UER00074"/>
</dbReference>
<dbReference type="SUPFAM" id="SSF52317">
    <property type="entry name" value="Class I glutamine amidotransferase-like"/>
    <property type="match status" value="1"/>
</dbReference>
<evidence type="ECO:0000313" key="7">
    <source>
        <dbReference type="Proteomes" id="UP000051445"/>
    </source>
</evidence>
<dbReference type="EC" id="2.3.1.31" evidence="4"/>
<dbReference type="InterPro" id="IPR029062">
    <property type="entry name" value="Class_I_gatase-like"/>
</dbReference>
<feature type="binding site" evidence="4">
    <location>
        <position position="238"/>
    </location>
    <ligand>
        <name>substrate</name>
    </ligand>
</feature>
<name>A0A0R1P611_9LACO</name>
<dbReference type="STRING" id="1423746.FD27_GL000669"/>
<keyword evidence="7" id="KW-1185">Reference proteome</keyword>
<dbReference type="EMBL" id="AZER01000014">
    <property type="protein sequence ID" value="KRL27926.1"/>
    <property type="molecule type" value="Genomic_DNA"/>
</dbReference>
<proteinExistence type="inferred from homology"/>
<comment type="subcellular location">
    <subcellularLocation>
        <location evidence="4">Cytoplasm</location>
    </subcellularLocation>
</comment>
<feature type="active site" description="Proton acceptor" evidence="4">
    <location>
        <position position="224"/>
    </location>
</feature>
<dbReference type="Proteomes" id="UP000051445">
    <property type="component" value="Unassembled WGS sequence"/>
</dbReference>
<accession>A0A0R1P611</accession>
<keyword evidence="4" id="KW-0486">Methionine biosynthesis</keyword>
<dbReference type="OrthoDB" id="9772423at2"/>
<reference evidence="6 7" key="1">
    <citation type="journal article" date="2015" name="Genome Announc.">
        <title>Expanding the biotechnology potential of lactobacilli through comparative genomics of 213 strains and associated genera.</title>
        <authorList>
            <person name="Sun Z."/>
            <person name="Harris H.M."/>
            <person name="McCann A."/>
            <person name="Guo C."/>
            <person name="Argimon S."/>
            <person name="Zhang W."/>
            <person name="Yang X."/>
            <person name="Jeffery I.B."/>
            <person name="Cooney J.C."/>
            <person name="Kagawa T.F."/>
            <person name="Liu W."/>
            <person name="Song Y."/>
            <person name="Salvetti E."/>
            <person name="Wrobel A."/>
            <person name="Rasinkangas P."/>
            <person name="Parkhill J."/>
            <person name="Rea M.C."/>
            <person name="O'Sullivan O."/>
            <person name="Ritari J."/>
            <person name="Douillard F.P."/>
            <person name="Paul Ross R."/>
            <person name="Yang R."/>
            <person name="Briner A.E."/>
            <person name="Felis G.E."/>
            <person name="de Vos W.M."/>
            <person name="Barrangou R."/>
            <person name="Klaenhammer T.R."/>
            <person name="Caufield P.W."/>
            <person name="Cui Y."/>
            <person name="Zhang H."/>
            <person name="O'Toole P.W."/>
        </authorList>
    </citation>
    <scope>NUCLEOTIDE SEQUENCE [LARGE SCALE GENOMIC DNA]</scope>
    <source>
        <strain evidence="6 7">DSM 13145</strain>
    </source>
</reference>
<comment type="catalytic activity">
    <reaction evidence="4">
        <text>L-homoserine + acetyl-CoA = O-acetyl-L-homoserine + CoA</text>
        <dbReference type="Rhea" id="RHEA:13701"/>
        <dbReference type="ChEBI" id="CHEBI:57287"/>
        <dbReference type="ChEBI" id="CHEBI:57288"/>
        <dbReference type="ChEBI" id="CHEBI:57476"/>
        <dbReference type="ChEBI" id="CHEBI:57716"/>
        <dbReference type="EC" id="2.3.1.31"/>
    </reaction>
</comment>
<dbReference type="PIRSF" id="PIRSF000450">
    <property type="entry name" value="H_ser_succinyltr"/>
    <property type="match status" value="1"/>
</dbReference>
<dbReference type="GO" id="GO:0005737">
    <property type="term" value="C:cytoplasm"/>
    <property type="evidence" value="ECO:0007669"/>
    <property type="project" value="UniProtKB-SubCell"/>
</dbReference>
<keyword evidence="1 4" id="KW-0028">Amino-acid biosynthesis</keyword>